<dbReference type="InterPro" id="IPR050951">
    <property type="entry name" value="Retrovirus_Pol_polyprotein"/>
</dbReference>
<proteinExistence type="predicted"/>
<feature type="region of interest" description="Disordered" evidence="1">
    <location>
        <begin position="27"/>
        <end position="202"/>
    </location>
</feature>
<reference evidence="3" key="1">
    <citation type="journal article" date="2013" name="Nat. Commun.">
        <title>Whole-genome sequencing of Oryza brachyantha reveals mechanisms underlying Oryza genome evolution.</title>
        <authorList>
            <person name="Chen J."/>
            <person name="Huang Q."/>
            <person name="Gao D."/>
            <person name="Wang J."/>
            <person name="Lang Y."/>
            <person name="Liu T."/>
            <person name="Li B."/>
            <person name="Bai Z."/>
            <person name="Luis Goicoechea J."/>
            <person name="Liang C."/>
            <person name="Chen C."/>
            <person name="Zhang W."/>
            <person name="Sun S."/>
            <person name="Liao Y."/>
            <person name="Zhang X."/>
            <person name="Yang L."/>
            <person name="Song C."/>
            <person name="Wang M."/>
            <person name="Shi J."/>
            <person name="Liu G."/>
            <person name="Liu J."/>
            <person name="Zhou H."/>
            <person name="Zhou W."/>
            <person name="Yu Q."/>
            <person name="An N."/>
            <person name="Chen Y."/>
            <person name="Cai Q."/>
            <person name="Wang B."/>
            <person name="Liu B."/>
            <person name="Min J."/>
            <person name="Huang Y."/>
            <person name="Wu H."/>
            <person name="Li Z."/>
            <person name="Zhang Y."/>
            <person name="Yin Y."/>
            <person name="Song W."/>
            <person name="Jiang J."/>
            <person name="Jackson S.A."/>
            <person name="Wing R.A."/>
            <person name="Wang J."/>
            <person name="Chen M."/>
        </authorList>
    </citation>
    <scope>NUCLEOTIDE SEQUENCE [LARGE SCALE GENOMIC DNA]</scope>
    <source>
        <strain evidence="3">cv. IRGC 101232</strain>
    </source>
</reference>
<dbReference type="InterPro" id="IPR001584">
    <property type="entry name" value="Integrase_cat-core"/>
</dbReference>
<sequence>MGEPLLLYIAVTPHVISAALVVEHGGTFSTPAVSTNPTLEAERPRSELAKEALGPSNGLRPHRGLRGTSPPCPVASDASSPQRGHEAPESLSSPMATDPVRNCPRSMEARDGPDPTLVEEQPRLESAGKALGSSGHLRPPQSLKGTSPPCPVDSVAPSARRGHEAPGRPSGPKAPDPMEACPRSMEASNGPEPEPPEHCAPDALAHALPKGQRPIYFISEALMDAKIHCPQAQKTVICSTCGFKKTAPLLPSTLGNGGRERVARISKRYVLVQGTLYHRDANGILMKCIPRANGLELLAEIHEDILGPFRPARGGNKYLYVAIDKFTKWPKAYPIWEIDRHLAIRFIKRITARFGVPNRIIMNNGTQFISELFGDYCDDMGIKLCFASPAHPKSNNQVERVNAEILKGLKTKMYNVLKKHDDSYTEELKAVLWANRNAPSHATGETPFFMVYGAGAILPPEGEPWNTHNLTKINYDAMTSSTSRKEGGVQCYAQPYTNKTCVATISAICSASITSVTHKIEQIIPHVGGTFQGDRDTPTRSGQAGHERRYAAAKPEKHNAPAQVLPISRNGVMYSGLRQTHGPSRAPWVGQGLP</sequence>
<dbReference type="SUPFAM" id="SSF53098">
    <property type="entry name" value="Ribonuclease H-like"/>
    <property type="match status" value="1"/>
</dbReference>
<dbReference type="PANTHER" id="PTHR37984">
    <property type="entry name" value="PROTEIN CBG26694"/>
    <property type="match status" value="1"/>
</dbReference>
<evidence type="ECO:0000313" key="3">
    <source>
        <dbReference type="EnsemblPlants" id="OB11G17840.1"/>
    </source>
</evidence>
<dbReference type="PROSITE" id="PS50994">
    <property type="entry name" value="INTEGRASE"/>
    <property type="match status" value="1"/>
</dbReference>
<feature type="region of interest" description="Disordered" evidence="1">
    <location>
        <begin position="528"/>
        <end position="558"/>
    </location>
</feature>
<dbReference type="EnsemblPlants" id="OB11G17840.1">
    <property type="protein sequence ID" value="OB11G17840.1"/>
    <property type="gene ID" value="OB11G17840"/>
</dbReference>
<evidence type="ECO:0000256" key="1">
    <source>
        <dbReference type="SAM" id="MobiDB-lite"/>
    </source>
</evidence>
<dbReference type="Pfam" id="PF00665">
    <property type="entry name" value="rve"/>
    <property type="match status" value="1"/>
</dbReference>
<feature type="compositionally biased region" description="Basic and acidic residues" evidence="1">
    <location>
        <begin position="40"/>
        <end position="50"/>
    </location>
</feature>
<dbReference type="GO" id="GO:0003676">
    <property type="term" value="F:nucleic acid binding"/>
    <property type="evidence" value="ECO:0007669"/>
    <property type="project" value="InterPro"/>
</dbReference>
<feature type="compositionally biased region" description="Basic and acidic residues" evidence="1">
    <location>
        <begin position="545"/>
        <end position="558"/>
    </location>
</feature>
<protein>
    <recommendedName>
        <fullName evidence="2">Integrase catalytic domain-containing protein</fullName>
    </recommendedName>
</protein>
<evidence type="ECO:0000259" key="2">
    <source>
        <dbReference type="PROSITE" id="PS50994"/>
    </source>
</evidence>
<evidence type="ECO:0000313" key="4">
    <source>
        <dbReference type="Proteomes" id="UP000006038"/>
    </source>
</evidence>
<reference evidence="3" key="2">
    <citation type="submission" date="2013-04" db="UniProtKB">
        <authorList>
            <consortium name="EnsemblPlants"/>
        </authorList>
    </citation>
    <scope>IDENTIFICATION</scope>
</reference>
<dbReference type="Proteomes" id="UP000006038">
    <property type="component" value="Chromosome 11"/>
</dbReference>
<dbReference type="HOGENOM" id="CLU_459590_0_0_1"/>
<dbReference type="Gene3D" id="3.30.420.10">
    <property type="entry name" value="Ribonuclease H-like superfamily/Ribonuclease H"/>
    <property type="match status" value="1"/>
</dbReference>
<feature type="compositionally biased region" description="Polar residues" evidence="1">
    <location>
        <begin position="27"/>
        <end position="38"/>
    </location>
</feature>
<dbReference type="Gramene" id="OB11G17840.1">
    <property type="protein sequence ID" value="OB11G17840.1"/>
    <property type="gene ID" value="OB11G17840"/>
</dbReference>
<keyword evidence="4" id="KW-1185">Reference proteome</keyword>
<dbReference type="GO" id="GO:0015074">
    <property type="term" value="P:DNA integration"/>
    <property type="evidence" value="ECO:0007669"/>
    <property type="project" value="InterPro"/>
</dbReference>
<feature type="domain" description="Integrase catalytic" evidence="2">
    <location>
        <begin position="286"/>
        <end position="455"/>
    </location>
</feature>
<name>J3N7J8_ORYBR</name>
<dbReference type="InterPro" id="IPR036397">
    <property type="entry name" value="RNaseH_sf"/>
</dbReference>
<dbReference type="eggNOG" id="KOG0017">
    <property type="taxonomic scope" value="Eukaryota"/>
</dbReference>
<accession>J3N7J8</accession>
<organism evidence="3">
    <name type="scientific">Oryza brachyantha</name>
    <name type="common">malo sina</name>
    <dbReference type="NCBI Taxonomy" id="4533"/>
    <lineage>
        <taxon>Eukaryota</taxon>
        <taxon>Viridiplantae</taxon>
        <taxon>Streptophyta</taxon>
        <taxon>Embryophyta</taxon>
        <taxon>Tracheophyta</taxon>
        <taxon>Spermatophyta</taxon>
        <taxon>Magnoliopsida</taxon>
        <taxon>Liliopsida</taxon>
        <taxon>Poales</taxon>
        <taxon>Poaceae</taxon>
        <taxon>BOP clade</taxon>
        <taxon>Oryzoideae</taxon>
        <taxon>Oryzeae</taxon>
        <taxon>Oryzinae</taxon>
        <taxon>Oryza</taxon>
    </lineage>
</organism>
<dbReference type="AlphaFoldDB" id="J3N7J8"/>
<dbReference type="InterPro" id="IPR012337">
    <property type="entry name" value="RNaseH-like_sf"/>
</dbReference>
<dbReference type="PANTHER" id="PTHR37984:SF5">
    <property type="entry name" value="PROTEIN NYNRIN-LIKE"/>
    <property type="match status" value="1"/>
</dbReference>